<comment type="caution">
    <text evidence="1">The sequence shown here is derived from an EMBL/GenBank/DDBJ whole genome shotgun (WGS) entry which is preliminary data.</text>
</comment>
<proteinExistence type="predicted"/>
<sequence length="589" mass="66108">MRRERFASRRFVRETQDRINARERTKYVDFGSSSVFGSRYACLAAVDPDTSSLVQKSEHSPIACLPAEILARIFSLLIPVAKVPLFRGSMPEASLGWAKVTHVCRRWRDVALGFGELWANIVLHPGTVWAEESLSRAGPYPLTIELRQLDTIQTRKSGRSTLTDSSITFIRTHASRIRVLRIFDLGTVFFQDLKQKYTPCEAFAPVLANPPPALESLLLDMSLVQDYFSPAQFTTFWPPIYPCLRRLVLTGLWREPPWRKFPISPELRHLTIALVPGTPIRSSLGDIFYVLHQLASLQSLQLAHCLPDCHYWAETSLEHATLPKLESLSLHGPVMACTRMFLRMDISPSASIDIRCVLPPWPADTNYPTRTQKAFLEACCCPASLERFTRAQTAQFIMMGDSAEVLIGEGTPTIPMLSTDFTTTHEYATKLVLEGKGWEQYRLLETVVGALLPWAALTALSIVTARELNGKMNMMPPVWPRFLAMCDNLTQLRLLGTDITVRVCEALAGNLERGWAAHAPVMLPRLDTLALGSVNLKRWWHMRTHVRVFMLQRVERGAPLRMLRVASCRGGEEWVGLGAGTGTVVEITG</sequence>
<reference evidence="1" key="2">
    <citation type="journal article" date="2022" name="New Phytol.">
        <title>Evolutionary transition to the ectomycorrhizal habit in the genomes of a hyperdiverse lineage of mushroom-forming fungi.</title>
        <authorList>
            <person name="Looney B."/>
            <person name="Miyauchi S."/>
            <person name="Morin E."/>
            <person name="Drula E."/>
            <person name="Courty P.E."/>
            <person name="Kohler A."/>
            <person name="Kuo A."/>
            <person name="LaButti K."/>
            <person name="Pangilinan J."/>
            <person name="Lipzen A."/>
            <person name="Riley R."/>
            <person name="Andreopoulos W."/>
            <person name="He G."/>
            <person name="Johnson J."/>
            <person name="Nolan M."/>
            <person name="Tritt A."/>
            <person name="Barry K.W."/>
            <person name="Grigoriev I.V."/>
            <person name="Nagy L.G."/>
            <person name="Hibbett D."/>
            <person name="Henrissat B."/>
            <person name="Matheny P.B."/>
            <person name="Labbe J."/>
            <person name="Martin F.M."/>
        </authorList>
    </citation>
    <scope>NUCLEOTIDE SEQUENCE</scope>
    <source>
        <strain evidence="1">FP105234-sp</strain>
    </source>
</reference>
<evidence type="ECO:0000313" key="2">
    <source>
        <dbReference type="Proteomes" id="UP000814033"/>
    </source>
</evidence>
<dbReference type="EMBL" id="MU276168">
    <property type="protein sequence ID" value="KAI0040779.1"/>
    <property type="molecule type" value="Genomic_DNA"/>
</dbReference>
<dbReference type="Proteomes" id="UP000814033">
    <property type="component" value="Unassembled WGS sequence"/>
</dbReference>
<keyword evidence="2" id="KW-1185">Reference proteome</keyword>
<gene>
    <name evidence="1" type="ORF">FA95DRAFT_1683620</name>
</gene>
<reference evidence="1" key="1">
    <citation type="submission" date="2021-02" db="EMBL/GenBank/DDBJ databases">
        <authorList>
            <consortium name="DOE Joint Genome Institute"/>
            <person name="Ahrendt S."/>
            <person name="Looney B.P."/>
            <person name="Miyauchi S."/>
            <person name="Morin E."/>
            <person name="Drula E."/>
            <person name="Courty P.E."/>
            <person name="Chicoki N."/>
            <person name="Fauchery L."/>
            <person name="Kohler A."/>
            <person name="Kuo A."/>
            <person name="Labutti K."/>
            <person name="Pangilinan J."/>
            <person name="Lipzen A."/>
            <person name="Riley R."/>
            <person name="Andreopoulos W."/>
            <person name="He G."/>
            <person name="Johnson J."/>
            <person name="Barry K.W."/>
            <person name="Grigoriev I.V."/>
            <person name="Nagy L."/>
            <person name="Hibbett D."/>
            <person name="Henrissat B."/>
            <person name="Matheny P.B."/>
            <person name="Labbe J."/>
            <person name="Martin F."/>
        </authorList>
    </citation>
    <scope>NUCLEOTIDE SEQUENCE</scope>
    <source>
        <strain evidence="1">FP105234-sp</strain>
    </source>
</reference>
<name>A0ACB8R9C9_9AGAM</name>
<evidence type="ECO:0000313" key="1">
    <source>
        <dbReference type="EMBL" id="KAI0040779.1"/>
    </source>
</evidence>
<protein>
    <submittedName>
        <fullName evidence="1">Uncharacterized protein</fullName>
    </submittedName>
</protein>
<accession>A0ACB8R9C9</accession>
<organism evidence="1 2">
    <name type="scientific">Auriscalpium vulgare</name>
    <dbReference type="NCBI Taxonomy" id="40419"/>
    <lineage>
        <taxon>Eukaryota</taxon>
        <taxon>Fungi</taxon>
        <taxon>Dikarya</taxon>
        <taxon>Basidiomycota</taxon>
        <taxon>Agaricomycotina</taxon>
        <taxon>Agaricomycetes</taxon>
        <taxon>Russulales</taxon>
        <taxon>Auriscalpiaceae</taxon>
        <taxon>Auriscalpium</taxon>
    </lineage>
</organism>